<reference evidence="1" key="1">
    <citation type="submission" date="2019-11" db="EMBL/GenBank/DDBJ databases">
        <authorList>
            <person name="Feng L."/>
        </authorList>
    </citation>
    <scope>NUCLEOTIDE SEQUENCE</scope>
    <source>
        <strain evidence="1">CTertiumLFYP3</strain>
    </source>
</reference>
<proteinExistence type="predicted"/>
<sequence length="53" mass="6195">MDKSLIEGNNIGNFTKLAVEKFESNIVNKTNYLESIKENRLEGEYSFKEDKHE</sequence>
<protein>
    <submittedName>
        <fullName evidence="1">Uncharacterized protein</fullName>
    </submittedName>
</protein>
<organism evidence="1">
    <name type="scientific">Clostridium tertium</name>
    <dbReference type="NCBI Taxonomy" id="1559"/>
    <lineage>
        <taxon>Bacteria</taxon>
        <taxon>Bacillati</taxon>
        <taxon>Bacillota</taxon>
        <taxon>Clostridia</taxon>
        <taxon>Eubacteriales</taxon>
        <taxon>Clostridiaceae</taxon>
        <taxon>Clostridium</taxon>
    </lineage>
</organism>
<evidence type="ECO:0000313" key="1">
    <source>
        <dbReference type="EMBL" id="VYU62130.1"/>
    </source>
</evidence>
<gene>
    <name evidence="1" type="ORF">CTLFYP3_03164</name>
</gene>
<dbReference type="AlphaFoldDB" id="A0A6N3GD36"/>
<dbReference type="RefSeq" id="WP_421755813.1">
    <property type="nucleotide sequence ID" value="NZ_CACRTO010000047.1"/>
</dbReference>
<accession>A0A6N3GD36</accession>
<name>A0A6N3GD36_9CLOT</name>
<dbReference type="EMBL" id="CACRTO010000047">
    <property type="protein sequence ID" value="VYU62130.1"/>
    <property type="molecule type" value="Genomic_DNA"/>
</dbReference>